<feature type="signal peptide" evidence="1">
    <location>
        <begin position="1"/>
        <end position="20"/>
    </location>
</feature>
<dbReference type="RefSeq" id="XP_014254510.1">
    <property type="nucleotide sequence ID" value="XM_014399024.2"/>
</dbReference>
<accession>A0A8I6RY38</accession>
<dbReference type="SUPFAM" id="SSF100895">
    <property type="entry name" value="Kazal-type serine protease inhibitors"/>
    <property type="match status" value="1"/>
</dbReference>
<dbReference type="GeneID" id="106669499"/>
<dbReference type="EnsemblMetazoa" id="XM_014399024.2">
    <property type="protein sequence ID" value="XP_014254510.1"/>
    <property type="gene ID" value="LOC106669499"/>
</dbReference>
<evidence type="ECO:0000313" key="2">
    <source>
        <dbReference type="EnsemblMetazoa" id="XP_014254510.1"/>
    </source>
</evidence>
<proteinExistence type="predicted"/>
<keyword evidence="1" id="KW-0732">Signal</keyword>
<sequence>MRPNMLIPLCLWLILQVVQGEKCLPSDDYPVCAACENNMQTFANLHEMNDAHCDFQHYGHCTVNHYACTLQYDPKCGWNGLKFKTFSNLCMLTQFNRAYYDHYVVVSNCACRDDANNPEF</sequence>
<dbReference type="OrthoDB" id="88467at2759"/>
<feature type="chain" id="PRO_5035289415" evidence="1">
    <location>
        <begin position="21"/>
        <end position="120"/>
    </location>
</feature>
<reference evidence="2" key="1">
    <citation type="submission" date="2022-01" db="UniProtKB">
        <authorList>
            <consortium name="EnsemblMetazoa"/>
        </authorList>
    </citation>
    <scope>IDENTIFICATION</scope>
</reference>
<protein>
    <submittedName>
        <fullName evidence="2">Uncharacterized protein</fullName>
    </submittedName>
</protein>
<dbReference type="Proteomes" id="UP000494040">
    <property type="component" value="Unassembled WGS sequence"/>
</dbReference>
<name>A0A8I6RY38_CIMLE</name>
<dbReference type="AlphaFoldDB" id="A0A8I6RY38"/>
<dbReference type="KEGG" id="clec:106669499"/>
<evidence type="ECO:0000313" key="3">
    <source>
        <dbReference type="Proteomes" id="UP000494040"/>
    </source>
</evidence>
<keyword evidence="3" id="KW-1185">Reference proteome</keyword>
<organism evidence="2 3">
    <name type="scientific">Cimex lectularius</name>
    <name type="common">Bed bug</name>
    <name type="synonym">Acanthia lectularia</name>
    <dbReference type="NCBI Taxonomy" id="79782"/>
    <lineage>
        <taxon>Eukaryota</taxon>
        <taxon>Metazoa</taxon>
        <taxon>Ecdysozoa</taxon>
        <taxon>Arthropoda</taxon>
        <taxon>Hexapoda</taxon>
        <taxon>Insecta</taxon>
        <taxon>Pterygota</taxon>
        <taxon>Neoptera</taxon>
        <taxon>Paraneoptera</taxon>
        <taxon>Hemiptera</taxon>
        <taxon>Heteroptera</taxon>
        <taxon>Panheteroptera</taxon>
        <taxon>Cimicomorpha</taxon>
        <taxon>Cimicidae</taxon>
        <taxon>Cimex</taxon>
    </lineage>
</organism>
<evidence type="ECO:0000256" key="1">
    <source>
        <dbReference type="SAM" id="SignalP"/>
    </source>
</evidence>
<dbReference type="InterPro" id="IPR036058">
    <property type="entry name" value="Kazal_dom_sf"/>
</dbReference>
<dbReference type="Gene3D" id="3.30.60.30">
    <property type="match status" value="1"/>
</dbReference>